<dbReference type="Proteomes" id="UP001054837">
    <property type="component" value="Unassembled WGS sequence"/>
</dbReference>
<name>A0AAV4X6J7_9ARAC</name>
<reference evidence="1 2" key="1">
    <citation type="submission" date="2021-06" db="EMBL/GenBank/DDBJ databases">
        <title>Caerostris darwini draft genome.</title>
        <authorList>
            <person name="Kono N."/>
            <person name="Arakawa K."/>
        </authorList>
    </citation>
    <scope>NUCLEOTIDE SEQUENCE [LARGE SCALE GENOMIC DNA]</scope>
</reference>
<evidence type="ECO:0000313" key="2">
    <source>
        <dbReference type="Proteomes" id="UP001054837"/>
    </source>
</evidence>
<protein>
    <submittedName>
        <fullName evidence="1">Uncharacterized protein</fullName>
    </submittedName>
</protein>
<organism evidence="1 2">
    <name type="scientific">Caerostris darwini</name>
    <dbReference type="NCBI Taxonomy" id="1538125"/>
    <lineage>
        <taxon>Eukaryota</taxon>
        <taxon>Metazoa</taxon>
        <taxon>Ecdysozoa</taxon>
        <taxon>Arthropoda</taxon>
        <taxon>Chelicerata</taxon>
        <taxon>Arachnida</taxon>
        <taxon>Araneae</taxon>
        <taxon>Araneomorphae</taxon>
        <taxon>Entelegynae</taxon>
        <taxon>Araneoidea</taxon>
        <taxon>Araneidae</taxon>
        <taxon>Caerostris</taxon>
    </lineage>
</organism>
<gene>
    <name evidence="1" type="ORF">CDAR_195071</name>
</gene>
<dbReference type="AlphaFoldDB" id="A0AAV4X6J7"/>
<proteinExistence type="predicted"/>
<sequence>MHLQQTFAKINFYFLPSRLDGASDTIQTTRHRMEVRRKNNCCHSRFTSLFTRSQQNFPSQSVTTLLTLFFTLEWQRRRPGRLIKPFIKISWMRTGGGMSQEKMGVGCGGGFRDHVAPLSFSLGWIASIVLYLRVTQ</sequence>
<keyword evidence="2" id="KW-1185">Reference proteome</keyword>
<comment type="caution">
    <text evidence="1">The sequence shown here is derived from an EMBL/GenBank/DDBJ whole genome shotgun (WGS) entry which is preliminary data.</text>
</comment>
<accession>A0AAV4X6J7</accession>
<dbReference type="EMBL" id="BPLQ01015713">
    <property type="protein sequence ID" value="GIY90491.1"/>
    <property type="molecule type" value="Genomic_DNA"/>
</dbReference>
<evidence type="ECO:0000313" key="1">
    <source>
        <dbReference type="EMBL" id="GIY90491.1"/>
    </source>
</evidence>